<proteinExistence type="predicted"/>
<dbReference type="Proteomes" id="UP000256478">
    <property type="component" value="Unassembled WGS sequence"/>
</dbReference>
<dbReference type="RefSeq" id="WP_116008748.1">
    <property type="nucleotide sequence ID" value="NZ_QUOU01000001.1"/>
</dbReference>
<dbReference type="SMART" id="SM00240">
    <property type="entry name" value="FHA"/>
    <property type="match status" value="1"/>
</dbReference>
<sequence length="501" mass="54390">MAVSLEFSVINTAAETATEPMLFAFGANGGSIGRADTNDCVLIDHNRLISGNHARVDFEQGQFYLTDTSTNGCWLKGQAAPIGKGNRVCISGGEVVVIGHYEFCFHTPDTLASAAGTDDLLNQISGDDPMASLDFPLDEPSPTSNTPVDYNVNVSSPSEVGLGEQAEGISPASILDELDLAQPKHGKHDKHGIDDKQANMPISDLPLSDGAEQALDGYFEPAKPSNERIPTDWNISLLTKDKEAATKPATEPASNQPPPIPDFQADNQASNPVNEPNPWQKTDNAPLQSDAKSQVKPSTEDHKRSQSEPAFTTLYSGLELANELRSQVDEQAFVEDSAEIIKEAVTGIMGLLKGRTVFKEESRLALTAIKPRSNNPLKFSIDAQEALETLLVRKKTAYLGASEAISEACHDVQVHQLAFLAGLQAALQSVLTSLSPEVIKEKTKSPNNKLLNIMPSARYWETFQTEHQKLSKAINENLQDILGKEFAEAYQRQVSNLKQDK</sequence>
<organism evidence="3 4">
    <name type="scientific">Thalassotalea euphylliae</name>
    <dbReference type="NCBI Taxonomy" id="1655234"/>
    <lineage>
        <taxon>Bacteria</taxon>
        <taxon>Pseudomonadati</taxon>
        <taxon>Pseudomonadota</taxon>
        <taxon>Gammaproteobacteria</taxon>
        <taxon>Alteromonadales</taxon>
        <taxon>Colwelliaceae</taxon>
        <taxon>Thalassotalea</taxon>
    </lineage>
</organism>
<dbReference type="InterPro" id="IPR046883">
    <property type="entry name" value="T6SS_FHA_C"/>
</dbReference>
<dbReference type="PROSITE" id="PS50006">
    <property type="entry name" value="FHA_DOMAIN"/>
    <property type="match status" value="1"/>
</dbReference>
<dbReference type="InterPro" id="IPR017735">
    <property type="entry name" value="T6SS_FHA"/>
</dbReference>
<dbReference type="EMBL" id="QUOU01000001">
    <property type="protein sequence ID" value="REL27678.1"/>
    <property type="molecule type" value="Genomic_DNA"/>
</dbReference>
<name>A0A3E0TT17_9GAMM</name>
<evidence type="ECO:0000256" key="1">
    <source>
        <dbReference type="SAM" id="MobiDB-lite"/>
    </source>
</evidence>
<feature type="domain" description="FHA" evidence="2">
    <location>
        <begin position="30"/>
        <end position="80"/>
    </location>
</feature>
<dbReference type="InterPro" id="IPR008984">
    <property type="entry name" value="SMAD_FHA_dom_sf"/>
</dbReference>
<dbReference type="NCBIfam" id="TIGR03354">
    <property type="entry name" value="VI_FHA"/>
    <property type="match status" value="1"/>
</dbReference>
<dbReference type="OrthoDB" id="273564at2"/>
<dbReference type="Gene3D" id="2.60.200.20">
    <property type="match status" value="1"/>
</dbReference>
<protein>
    <submittedName>
        <fullName evidence="3">Type VI secretion system-associated FHA domain protein TagH</fullName>
    </submittedName>
</protein>
<feature type="region of interest" description="Disordered" evidence="1">
    <location>
        <begin position="183"/>
        <end position="209"/>
    </location>
</feature>
<feature type="compositionally biased region" description="Polar residues" evidence="1">
    <location>
        <begin position="265"/>
        <end position="297"/>
    </location>
</feature>
<evidence type="ECO:0000313" key="3">
    <source>
        <dbReference type="EMBL" id="REL27678.1"/>
    </source>
</evidence>
<gene>
    <name evidence="3" type="primary">tagH</name>
    <name evidence="3" type="ORF">DXX93_14685</name>
</gene>
<reference evidence="3 4" key="1">
    <citation type="submission" date="2018-08" db="EMBL/GenBank/DDBJ databases">
        <title>Thalassotalea euphylliae genome.</title>
        <authorList>
            <person name="Summers S."/>
            <person name="Rice S.A."/>
            <person name="Freckelton M.L."/>
            <person name="Nedved B.T."/>
            <person name="Hadfield M.G."/>
        </authorList>
    </citation>
    <scope>NUCLEOTIDE SEQUENCE [LARGE SCALE GENOMIC DNA]</scope>
    <source>
        <strain evidence="3 4">H1</strain>
    </source>
</reference>
<dbReference type="Pfam" id="PF00498">
    <property type="entry name" value="FHA"/>
    <property type="match status" value="1"/>
</dbReference>
<accession>A0A3E0TT17</accession>
<evidence type="ECO:0000259" key="2">
    <source>
        <dbReference type="PROSITE" id="PS50006"/>
    </source>
</evidence>
<dbReference type="InterPro" id="IPR000253">
    <property type="entry name" value="FHA_dom"/>
</dbReference>
<feature type="region of interest" description="Disordered" evidence="1">
    <location>
        <begin position="243"/>
        <end position="310"/>
    </location>
</feature>
<evidence type="ECO:0000313" key="4">
    <source>
        <dbReference type="Proteomes" id="UP000256478"/>
    </source>
</evidence>
<dbReference type="CDD" id="cd00060">
    <property type="entry name" value="FHA"/>
    <property type="match status" value="1"/>
</dbReference>
<comment type="caution">
    <text evidence="3">The sequence shown here is derived from an EMBL/GenBank/DDBJ whole genome shotgun (WGS) entry which is preliminary data.</text>
</comment>
<dbReference type="SUPFAM" id="SSF49879">
    <property type="entry name" value="SMAD/FHA domain"/>
    <property type="match status" value="1"/>
</dbReference>
<dbReference type="Pfam" id="PF20232">
    <property type="entry name" value="T6SS_FHA_C"/>
    <property type="match status" value="1"/>
</dbReference>
<dbReference type="AlphaFoldDB" id="A0A3E0TT17"/>